<dbReference type="EMBL" id="CP098251">
    <property type="protein sequence ID" value="WAV90337.1"/>
    <property type="molecule type" value="Genomic_DNA"/>
</dbReference>
<dbReference type="RefSeq" id="WP_269315440.1">
    <property type="nucleotide sequence ID" value="NZ_CP098251.1"/>
</dbReference>
<name>A0A9E9L9R8_9BURK</name>
<protein>
    <submittedName>
        <fullName evidence="2">Uncharacterized protein</fullName>
    </submittedName>
</protein>
<accession>A0A9E9L9R8</accession>
<dbReference type="Proteomes" id="UP001164819">
    <property type="component" value="Chromosome"/>
</dbReference>
<feature type="region of interest" description="Disordered" evidence="1">
    <location>
        <begin position="137"/>
        <end position="163"/>
    </location>
</feature>
<sequence>MGLKKAGMLFLLGAQALLPVSAEPARPVESPVPPLAERETGLDGLPFKGGVLSMDEGAAYLGERRGCRPVGNEEGAKPETVATHVFYGQGELWLAKTPAPGEKSACLAGIDEPSRCGDVARDCRGDASGRSVKGVWRTGTHSLEPPVGRRLSGGGALGGLSLS</sequence>
<proteinExistence type="predicted"/>
<evidence type="ECO:0000313" key="2">
    <source>
        <dbReference type="EMBL" id="WAV90337.1"/>
    </source>
</evidence>
<gene>
    <name evidence="2" type="ORF">NB646_05540</name>
</gene>
<reference evidence="2" key="1">
    <citation type="journal article" date="2022" name="Front. Microbiol.">
        <title>New perspectives on an old grouping: The genomic and phenotypic variability of Oxalobacter formigenes and the implications for calcium oxalate stone prevention.</title>
        <authorList>
            <person name="Chmiel J.A."/>
            <person name="Carr C."/>
            <person name="Stuivenberg G.A."/>
            <person name="Venema R."/>
            <person name="Chanyi R.M."/>
            <person name="Al K.F."/>
            <person name="Giguere D."/>
            <person name="Say H."/>
            <person name="Akouris P.P."/>
            <person name="Dominguez Romero S.A."/>
            <person name="Kwong A."/>
            <person name="Tai V."/>
            <person name="Koval S.F."/>
            <person name="Razvi H."/>
            <person name="Bjazevic J."/>
            <person name="Burton J.P."/>
        </authorList>
    </citation>
    <scope>NUCLEOTIDE SEQUENCE</scope>
    <source>
        <strain evidence="2">OxK</strain>
    </source>
</reference>
<feature type="compositionally biased region" description="Gly residues" evidence="1">
    <location>
        <begin position="151"/>
        <end position="163"/>
    </location>
</feature>
<evidence type="ECO:0000256" key="1">
    <source>
        <dbReference type="SAM" id="MobiDB-lite"/>
    </source>
</evidence>
<dbReference type="AlphaFoldDB" id="A0A9E9L9R8"/>
<organism evidence="2">
    <name type="scientific">Oxalobacter aliiformigenes</name>
    <dbReference type="NCBI Taxonomy" id="2946593"/>
    <lineage>
        <taxon>Bacteria</taxon>
        <taxon>Pseudomonadati</taxon>
        <taxon>Pseudomonadota</taxon>
        <taxon>Betaproteobacteria</taxon>
        <taxon>Burkholderiales</taxon>
        <taxon>Oxalobacteraceae</taxon>
        <taxon>Oxalobacter</taxon>
    </lineage>
</organism>